<dbReference type="InterPro" id="IPR004680">
    <property type="entry name" value="Cit_transptr-like_dom"/>
</dbReference>
<evidence type="ECO:0000256" key="7">
    <source>
        <dbReference type="SAM" id="Phobius"/>
    </source>
</evidence>
<keyword evidence="2" id="KW-0813">Transport</keyword>
<evidence type="ECO:0000313" key="9">
    <source>
        <dbReference type="EMBL" id="MBE6267030.1"/>
    </source>
</evidence>
<dbReference type="PANTHER" id="PTHR43652:SF2">
    <property type="entry name" value="BASIC AMINO ACID ANTIPORTER YFCC-RELATED"/>
    <property type="match status" value="1"/>
</dbReference>
<keyword evidence="5 7" id="KW-1133">Transmembrane helix</keyword>
<comment type="subcellular location">
    <subcellularLocation>
        <location evidence="1">Membrane</location>
        <topology evidence="1">Multi-pass membrane protein</topology>
    </subcellularLocation>
</comment>
<keyword evidence="4" id="KW-0677">Repeat</keyword>
<gene>
    <name evidence="9" type="ORF">E7102_11310</name>
</gene>
<dbReference type="GO" id="GO:0005886">
    <property type="term" value="C:plasma membrane"/>
    <property type="evidence" value="ECO:0007669"/>
    <property type="project" value="TreeGrafter"/>
</dbReference>
<feature type="transmembrane region" description="Helical" evidence="7">
    <location>
        <begin position="428"/>
        <end position="447"/>
    </location>
</feature>
<dbReference type="Pfam" id="PF02080">
    <property type="entry name" value="TrkA_C"/>
    <property type="match status" value="1"/>
</dbReference>
<dbReference type="InterPro" id="IPR006037">
    <property type="entry name" value="RCK_C"/>
</dbReference>
<dbReference type="AlphaFoldDB" id="A0A928BTE4"/>
<feature type="transmembrane region" description="Helical" evidence="7">
    <location>
        <begin position="39"/>
        <end position="58"/>
    </location>
</feature>
<feature type="transmembrane region" description="Helical" evidence="7">
    <location>
        <begin position="7"/>
        <end position="33"/>
    </location>
</feature>
<evidence type="ECO:0000256" key="6">
    <source>
        <dbReference type="ARBA" id="ARBA00023136"/>
    </source>
</evidence>
<feature type="transmembrane region" description="Helical" evidence="7">
    <location>
        <begin position="148"/>
        <end position="167"/>
    </location>
</feature>
<dbReference type="InterPro" id="IPR036721">
    <property type="entry name" value="RCK_C_sf"/>
</dbReference>
<dbReference type="GO" id="GO:0008324">
    <property type="term" value="F:monoatomic cation transmembrane transporter activity"/>
    <property type="evidence" value="ECO:0007669"/>
    <property type="project" value="InterPro"/>
</dbReference>
<dbReference type="EMBL" id="SUYD01000014">
    <property type="protein sequence ID" value="MBE6267030.1"/>
    <property type="molecule type" value="Genomic_DNA"/>
</dbReference>
<sequence>MGTLIDFSTIVFGFSIYAWITMLTIFSIFAFMARTRVPAEVTFLGALTVLLVTGVVTEEEGMSGFGSEPVVIHAAFFVIIAGLMQSGVLYWLTKNVLGEPGNYQRALIRLMIPTAVLSALLNSVNVVALFIDAVKIWARKLNIAPSKLLLPLSYAATLGGMCTLLGNSSNLVVAGLYMQQTGQSMNLFAPLLPGLLLTIVGMAMVIALQQFIPSRESGENSFETTSDYTVELLVPTDNPAVGSTVEEAGLYNVKGGSLVEIVRFDREIIMPVPKDEWVMGGDRLIYAGQINDILEIKNTHGLAAADRHVWSINDIDTKRKMRTAYVNFGSALIGRSMAQTHFEQNHDVALIAVARAGHRVEGQPREIIIQAGDTLLLECPPKGDRHLEEETRGKLTFFDSHFVPQLGPKTVTSAIILVLMFIMSSFHVFPLMAVTMMAAGLMMLFGCCRMTGVTKYIDWELLLILGVTVVFSVAITKTGIAHTMAHSILDLCQGHPYIVMAVMCIFASIVSEFVSDVGSAAVFFPIMYQQAELMGCSPMPFVMSLMLSVTISFASPIGSSTHMLVYGPGSFHFNDFARLGICMHVVLLALMLVLVNLIYPLYP</sequence>
<dbReference type="GO" id="GO:0006813">
    <property type="term" value="P:potassium ion transport"/>
    <property type="evidence" value="ECO:0007669"/>
    <property type="project" value="InterPro"/>
</dbReference>
<feature type="transmembrane region" description="Helical" evidence="7">
    <location>
        <begin position="497"/>
        <end position="526"/>
    </location>
</feature>
<feature type="transmembrane region" description="Helical" evidence="7">
    <location>
        <begin position="70"/>
        <end position="92"/>
    </location>
</feature>
<feature type="transmembrane region" description="Helical" evidence="7">
    <location>
        <begin position="538"/>
        <end position="557"/>
    </location>
</feature>
<feature type="transmembrane region" description="Helical" evidence="7">
    <location>
        <begin position="577"/>
        <end position="599"/>
    </location>
</feature>
<evidence type="ECO:0000256" key="2">
    <source>
        <dbReference type="ARBA" id="ARBA00022448"/>
    </source>
</evidence>
<comment type="caution">
    <text evidence="9">The sequence shown here is derived from an EMBL/GenBank/DDBJ whole genome shotgun (WGS) entry which is preliminary data.</text>
</comment>
<organism evidence="9 10">
    <name type="scientific">Xylanibacter ruminicola</name>
    <name type="common">Prevotella ruminicola</name>
    <dbReference type="NCBI Taxonomy" id="839"/>
    <lineage>
        <taxon>Bacteria</taxon>
        <taxon>Pseudomonadati</taxon>
        <taxon>Bacteroidota</taxon>
        <taxon>Bacteroidia</taxon>
        <taxon>Bacteroidales</taxon>
        <taxon>Prevotellaceae</taxon>
        <taxon>Xylanibacter</taxon>
    </lineage>
</organism>
<dbReference type="SUPFAM" id="SSF116726">
    <property type="entry name" value="TrkA C-terminal domain-like"/>
    <property type="match status" value="2"/>
</dbReference>
<dbReference type="Gene3D" id="3.30.70.1450">
    <property type="entry name" value="Regulator of K+ conductance, C-terminal domain"/>
    <property type="match status" value="2"/>
</dbReference>
<feature type="transmembrane region" description="Helical" evidence="7">
    <location>
        <begin position="112"/>
        <end position="136"/>
    </location>
</feature>
<keyword evidence="6 7" id="KW-0472">Membrane</keyword>
<feature type="domain" description="RCK C-terminal" evidence="8">
    <location>
        <begin position="307"/>
        <end position="393"/>
    </location>
</feature>
<evidence type="ECO:0000256" key="1">
    <source>
        <dbReference type="ARBA" id="ARBA00004141"/>
    </source>
</evidence>
<dbReference type="Proteomes" id="UP000763088">
    <property type="component" value="Unassembled WGS sequence"/>
</dbReference>
<dbReference type="Pfam" id="PF03600">
    <property type="entry name" value="CitMHS"/>
    <property type="match status" value="1"/>
</dbReference>
<name>A0A928BTE4_XYLRU</name>
<feature type="transmembrane region" description="Helical" evidence="7">
    <location>
        <begin position="459"/>
        <end position="485"/>
    </location>
</feature>
<dbReference type="PROSITE" id="PS51202">
    <property type="entry name" value="RCK_C"/>
    <property type="match status" value="2"/>
</dbReference>
<keyword evidence="3 7" id="KW-0812">Transmembrane</keyword>
<protein>
    <recommendedName>
        <fullName evidence="8">RCK C-terminal domain-containing protein</fullName>
    </recommendedName>
</protein>
<accession>A0A928BTE4</accession>
<proteinExistence type="predicted"/>
<evidence type="ECO:0000256" key="4">
    <source>
        <dbReference type="ARBA" id="ARBA00022737"/>
    </source>
</evidence>
<dbReference type="PANTHER" id="PTHR43652">
    <property type="entry name" value="BASIC AMINO ACID ANTIPORTER YFCC-RELATED"/>
    <property type="match status" value="1"/>
</dbReference>
<evidence type="ECO:0000313" key="10">
    <source>
        <dbReference type="Proteomes" id="UP000763088"/>
    </source>
</evidence>
<feature type="domain" description="RCK C-terminal" evidence="8">
    <location>
        <begin position="217"/>
        <end position="302"/>
    </location>
</feature>
<dbReference type="InterPro" id="IPR051679">
    <property type="entry name" value="DASS-Related_Transporters"/>
</dbReference>
<feature type="transmembrane region" description="Helical" evidence="7">
    <location>
        <begin position="187"/>
        <end position="208"/>
    </location>
</feature>
<evidence type="ECO:0000256" key="5">
    <source>
        <dbReference type="ARBA" id="ARBA00022989"/>
    </source>
</evidence>
<reference evidence="9" key="1">
    <citation type="submission" date="2019-04" db="EMBL/GenBank/DDBJ databases">
        <title>Evolution of Biomass-Degrading Anaerobic Consortia Revealed by Metagenomics.</title>
        <authorList>
            <person name="Peng X."/>
        </authorList>
    </citation>
    <scope>NUCLEOTIDE SEQUENCE</scope>
    <source>
        <strain evidence="9">SIG141</strain>
    </source>
</reference>
<evidence type="ECO:0000259" key="8">
    <source>
        <dbReference type="PROSITE" id="PS51202"/>
    </source>
</evidence>
<evidence type="ECO:0000256" key="3">
    <source>
        <dbReference type="ARBA" id="ARBA00022692"/>
    </source>
</evidence>